<dbReference type="PANTHER" id="PTHR24121">
    <property type="entry name" value="NO MECHANORECEPTOR POTENTIAL C, ISOFORM D-RELATED"/>
    <property type="match status" value="1"/>
</dbReference>
<dbReference type="AlphaFoldDB" id="A0AA88VKU6"/>
<name>A0AA88VKU6_9ASTE</name>
<sequence>MYDSLTAQKGELDTPLHEAVHNCHVNVVKLLAEEDPDFSCPANSAETPLYMASKKGYDDLVSFILETCASPAYSGPHIAYSELLLRAFYEKNNLSDLPAKNFHKTPAVNTINNLLEPGTLLDFSVLPKK</sequence>
<dbReference type="Gene3D" id="1.25.40.20">
    <property type="entry name" value="Ankyrin repeat-containing domain"/>
    <property type="match status" value="1"/>
</dbReference>
<organism evidence="1 2">
    <name type="scientific">Escallonia herrerae</name>
    <dbReference type="NCBI Taxonomy" id="1293975"/>
    <lineage>
        <taxon>Eukaryota</taxon>
        <taxon>Viridiplantae</taxon>
        <taxon>Streptophyta</taxon>
        <taxon>Embryophyta</taxon>
        <taxon>Tracheophyta</taxon>
        <taxon>Spermatophyta</taxon>
        <taxon>Magnoliopsida</taxon>
        <taxon>eudicotyledons</taxon>
        <taxon>Gunneridae</taxon>
        <taxon>Pentapetalae</taxon>
        <taxon>asterids</taxon>
        <taxon>campanulids</taxon>
        <taxon>Escalloniales</taxon>
        <taxon>Escalloniaceae</taxon>
        <taxon>Escallonia</taxon>
    </lineage>
</organism>
<evidence type="ECO:0000313" key="1">
    <source>
        <dbReference type="EMBL" id="KAK3010782.1"/>
    </source>
</evidence>
<dbReference type="Proteomes" id="UP001188597">
    <property type="component" value="Unassembled WGS sequence"/>
</dbReference>
<gene>
    <name evidence="1" type="ORF">RJ639_012002</name>
</gene>
<dbReference type="SMART" id="SM00248">
    <property type="entry name" value="ANK"/>
    <property type="match status" value="2"/>
</dbReference>
<proteinExistence type="predicted"/>
<accession>A0AA88VKU6</accession>
<dbReference type="InterPro" id="IPR002110">
    <property type="entry name" value="Ankyrin_rpt"/>
</dbReference>
<dbReference type="PANTHER" id="PTHR24121:SF22">
    <property type="entry name" value="PROTEIN ACCELERATED CELL DEATH 6-LIKE"/>
    <property type="match status" value="1"/>
</dbReference>
<dbReference type="InterPro" id="IPR036770">
    <property type="entry name" value="Ankyrin_rpt-contain_sf"/>
</dbReference>
<protein>
    <submittedName>
        <fullName evidence="1">Uncharacterized protein</fullName>
    </submittedName>
</protein>
<comment type="caution">
    <text evidence="1">The sequence shown here is derived from an EMBL/GenBank/DDBJ whole genome shotgun (WGS) entry which is preliminary data.</text>
</comment>
<keyword evidence="2" id="KW-1185">Reference proteome</keyword>
<dbReference type="Pfam" id="PF12796">
    <property type="entry name" value="Ank_2"/>
    <property type="match status" value="1"/>
</dbReference>
<evidence type="ECO:0000313" key="2">
    <source>
        <dbReference type="Proteomes" id="UP001188597"/>
    </source>
</evidence>
<reference evidence="1" key="1">
    <citation type="submission" date="2022-12" db="EMBL/GenBank/DDBJ databases">
        <title>Draft genome assemblies for two species of Escallonia (Escalloniales).</title>
        <authorList>
            <person name="Chanderbali A."/>
            <person name="Dervinis C."/>
            <person name="Anghel I."/>
            <person name="Soltis D."/>
            <person name="Soltis P."/>
            <person name="Zapata F."/>
        </authorList>
    </citation>
    <scope>NUCLEOTIDE SEQUENCE</scope>
    <source>
        <strain evidence="1">UCBG64.0493</strain>
        <tissue evidence="1">Leaf</tissue>
    </source>
</reference>
<dbReference type="SUPFAM" id="SSF48403">
    <property type="entry name" value="Ankyrin repeat"/>
    <property type="match status" value="1"/>
</dbReference>
<dbReference type="EMBL" id="JAVXUP010001511">
    <property type="protein sequence ID" value="KAK3010782.1"/>
    <property type="molecule type" value="Genomic_DNA"/>
</dbReference>